<protein>
    <submittedName>
        <fullName evidence="3">Uncharacterized protein</fullName>
    </submittedName>
</protein>
<organism evidence="3 4">
    <name type="scientific">Brevibacillus panacihumi W25</name>
    <dbReference type="NCBI Taxonomy" id="1408254"/>
    <lineage>
        <taxon>Bacteria</taxon>
        <taxon>Bacillati</taxon>
        <taxon>Bacillota</taxon>
        <taxon>Bacilli</taxon>
        <taxon>Bacillales</taxon>
        <taxon>Paenibacillaceae</taxon>
        <taxon>Brevibacillus</taxon>
    </lineage>
</organism>
<proteinExistence type="predicted"/>
<keyword evidence="2" id="KW-0472">Membrane</keyword>
<accession>V6MBN9</accession>
<dbReference type="PATRIC" id="fig|1408254.3.peg.244"/>
<dbReference type="AlphaFoldDB" id="V6MBN9"/>
<keyword evidence="4" id="KW-1185">Reference proteome</keyword>
<evidence type="ECO:0000256" key="1">
    <source>
        <dbReference type="SAM" id="MobiDB-lite"/>
    </source>
</evidence>
<feature type="compositionally biased region" description="Basic residues" evidence="1">
    <location>
        <begin position="52"/>
        <end position="62"/>
    </location>
</feature>
<comment type="caution">
    <text evidence="3">The sequence shown here is derived from an EMBL/GenBank/DDBJ whole genome shotgun (WGS) entry which is preliminary data.</text>
</comment>
<evidence type="ECO:0000313" key="4">
    <source>
        <dbReference type="Proteomes" id="UP000017973"/>
    </source>
</evidence>
<feature type="region of interest" description="Disordered" evidence="1">
    <location>
        <begin position="52"/>
        <end position="82"/>
    </location>
</feature>
<gene>
    <name evidence="3" type="ORF">T458_01195</name>
</gene>
<dbReference type="OrthoDB" id="2476117at2"/>
<dbReference type="RefSeq" id="WP_023554330.1">
    <property type="nucleotide sequence ID" value="NZ_KI629782.1"/>
</dbReference>
<dbReference type="Proteomes" id="UP000017973">
    <property type="component" value="Unassembled WGS sequence"/>
</dbReference>
<dbReference type="STRING" id="1408254.T458_01195"/>
<feature type="transmembrane region" description="Helical" evidence="2">
    <location>
        <begin position="7"/>
        <end position="26"/>
    </location>
</feature>
<feature type="compositionally biased region" description="Basic and acidic residues" evidence="1">
    <location>
        <begin position="72"/>
        <end position="82"/>
    </location>
</feature>
<name>V6MBN9_9BACL</name>
<evidence type="ECO:0000256" key="2">
    <source>
        <dbReference type="SAM" id="Phobius"/>
    </source>
</evidence>
<evidence type="ECO:0000313" key="3">
    <source>
        <dbReference type="EMBL" id="EST55959.1"/>
    </source>
</evidence>
<sequence length="82" mass="9417">MKAQNLASILIYMAVLFHLIVMSGWFHPEMLQPLQLASLGLMLVALFVLRKKKRKTKRRPRKPPAEVGQLLERSEESKEGSM</sequence>
<dbReference type="HOGENOM" id="CLU_2551667_0_0_9"/>
<reference evidence="3 4" key="1">
    <citation type="journal article" date="2014" name="Genome Announc.">
        <title>Draft Genome Sequence of Brevibacillus panacihumi Strain W25, a Halotolerant Hydrocarbon-Degrading Bacterium.</title>
        <authorList>
            <person name="Wang X."/>
            <person name="Jin D."/>
            <person name="Zhou L."/>
            <person name="Wu L."/>
            <person name="An W."/>
            <person name="Chen Y."/>
            <person name="Zhao L."/>
        </authorList>
    </citation>
    <scope>NUCLEOTIDE SEQUENCE [LARGE SCALE GENOMIC DNA]</scope>
    <source>
        <strain evidence="3 4">W25</strain>
    </source>
</reference>
<keyword evidence="2" id="KW-0812">Transmembrane</keyword>
<dbReference type="EMBL" id="AYJU01000001">
    <property type="protein sequence ID" value="EST55959.1"/>
    <property type="molecule type" value="Genomic_DNA"/>
</dbReference>
<feature type="transmembrane region" description="Helical" evidence="2">
    <location>
        <begin position="32"/>
        <end position="49"/>
    </location>
</feature>
<keyword evidence="2" id="KW-1133">Transmembrane helix</keyword>